<dbReference type="Pfam" id="PF00621">
    <property type="entry name" value="RhoGEF"/>
    <property type="match status" value="1"/>
</dbReference>
<evidence type="ECO:0000259" key="11">
    <source>
        <dbReference type="PROSITE" id="PS50010"/>
    </source>
</evidence>
<dbReference type="AlphaFoldDB" id="A0A2D0RI84"/>
<keyword evidence="2" id="KW-0963">Cytoplasm</keyword>
<feature type="region of interest" description="Disordered" evidence="9">
    <location>
        <begin position="126"/>
        <end position="171"/>
    </location>
</feature>
<dbReference type="CDD" id="cd00160">
    <property type="entry name" value="RhoGEF"/>
    <property type="match status" value="1"/>
</dbReference>
<dbReference type="InterPro" id="IPR000219">
    <property type="entry name" value="DH_dom"/>
</dbReference>
<dbReference type="STRING" id="7998.ENSIPUP00000004573"/>
<dbReference type="GO" id="GO:0005737">
    <property type="term" value="C:cytoplasm"/>
    <property type="evidence" value="ECO:0007669"/>
    <property type="project" value="TreeGrafter"/>
</dbReference>
<dbReference type="PROSITE" id="PS50003">
    <property type="entry name" value="PH_DOMAIN"/>
    <property type="match status" value="2"/>
</dbReference>
<dbReference type="CDD" id="cd13237">
    <property type="entry name" value="PH2_FGD5_FGD6"/>
    <property type="match status" value="1"/>
</dbReference>
<dbReference type="Proteomes" id="UP000221080">
    <property type="component" value="Chromosome 8"/>
</dbReference>
<dbReference type="SMART" id="SM00064">
    <property type="entry name" value="FYVE"/>
    <property type="match status" value="1"/>
</dbReference>
<feature type="domain" description="PH" evidence="10">
    <location>
        <begin position="972"/>
        <end position="1066"/>
    </location>
</feature>
<dbReference type="InterPro" id="IPR011993">
    <property type="entry name" value="PH-like_dom_sf"/>
</dbReference>
<sequence length="1067" mass="121236">MERRTGPVTGVEKPPLAPKPKFNPLQKTVPQALNVDCSQPQINTEKSKPCLSRLPTPEWKPVAIFTSEYQSHFQKQLDSTQGLLHSQIKCKSEINSGQASASTSHNIREFSGDRLKPMRVIHGQSHGTVKNNLNLTNGSVGSERNATSIPHASHDSSPTRLQPKFTESNPVLLNNRQRRHSADEQNGNLSSVLLPLQKASPIPVQNKLKSSHGGEPEKPDITSQKSGGHVKRQYKAFTVKENTLAAFYKEERTVTPRKQATRGKKSISRLETPNDNVELPGHYPYWKALSSQQNTGQAVPNNTTSESTPKKKSGTTLKPKVKSLTHADLHQSDGQRKSSFKKLKEFEFSLKKLFSKGGQGPETTTGRDEQSVDEDWKATRNQNRSQIQIPQYRTHHVNTQNDQFSVEHSVDGDGVYEHLYEDMPDNINVCIPKSPGIQTQPKPPIWQRNFYNKAERMSGKTQFLGEFNTRVRQDYNESQEYDEIIYSDDVFESSSEEEDEDEIITSPIKWKNQDSKRTKLSHIANEIVSSEKVFVGVLKLLHINFRDAVMKASLQAGKPVIDEKNLNQILFSLPQLYELNQDLLRELEERMAHWNEHSSIADIFLKKGPYLKMYSSYIYEFDKNVALLEEQCKKSPAFAKVVQEFESSPCCANLALKHYMLKPIQRLPQYQLLLTDYFENLDEDSPDYKDAQATLSIVKEVANHANETMKRGDNFQKLMQVQCSLIGYHEIVKPGRVLLKEGILLKLSRKVMQPRMFFLFNDALMNTTPLQSGQYKLNNELSLSGMKVSKPSQEGYQNELNLESVERSFILSASSPASRDEWLEAISNAIEDYTKKMTTFLPSSKGPEEGDRDSLDSASQLGTKAPIWIPDLRATMCMICTCEFTLTCRRHHCRACGRVVCQACSVNKHPLEYLKNRPARVCDQCFEILQHNSSGNQALGSAFISPNSKSFHFRKQKKIPAALKEVSANTDGSSMSGYLDRMKANKRQWKRLWFVIKDKVLYTYAASEDVAALESLPLLGFSLTEDDPVSAQQFQLYHKDKIFYIFRTEDPHIYNRWVKAFCEAMVL</sequence>
<dbReference type="SMART" id="SM00233">
    <property type="entry name" value="PH"/>
    <property type="match status" value="2"/>
</dbReference>
<reference evidence="13" key="1">
    <citation type="journal article" date="2016" name="Nat. Commun.">
        <title>The channel catfish genome sequence provides insights into the evolution of scale formation in teleosts.</title>
        <authorList>
            <person name="Liu Z."/>
            <person name="Liu S."/>
            <person name="Yao J."/>
            <person name="Bao L."/>
            <person name="Zhang J."/>
            <person name="Li Y."/>
            <person name="Jiang C."/>
            <person name="Sun L."/>
            <person name="Wang R."/>
            <person name="Zhang Y."/>
            <person name="Zhou T."/>
            <person name="Zeng Q."/>
            <person name="Fu Q."/>
            <person name="Gao S."/>
            <person name="Li N."/>
            <person name="Koren S."/>
            <person name="Jiang Y."/>
            <person name="Zimin A."/>
            <person name="Xu P."/>
            <person name="Phillippy A.M."/>
            <person name="Geng X."/>
            <person name="Song L."/>
            <person name="Sun F."/>
            <person name="Li C."/>
            <person name="Wang X."/>
            <person name="Chen A."/>
            <person name="Jin Y."/>
            <person name="Yuan Z."/>
            <person name="Yang Y."/>
            <person name="Tan S."/>
            <person name="Peatman E."/>
            <person name="Lu J."/>
            <person name="Qin Z."/>
            <person name="Dunham R."/>
            <person name="Li Z."/>
            <person name="Sonstegard T."/>
            <person name="Feng J."/>
            <person name="Danzmann R.G."/>
            <person name="Schroeder S."/>
            <person name="Scheffler B."/>
            <person name="Duke M.V."/>
            <person name="Ballard L."/>
            <person name="Kucuktas H."/>
            <person name="Kaltenboeck L."/>
            <person name="Liu H."/>
            <person name="Armbruster J."/>
            <person name="Xie Y."/>
            <person name="Kirby M.L."/>
            <person name="Tian Y."/>
            <person name="Flanagan M.E."/>
            <person name="Mu W."/>
            <person name="Waldbieser G.C."/>
        </authorList>
    </citation>
    <scope>NUCLEOTIDE SEQUENCE [LARGE SCALE GENOMIC DNA]</scope>
    <source>
        <strain evidence="13">SDA103</strain>
    </source>
</reference>
<name>A0A2D0RI84_ICTPU</name>
<dbReference type="Gene3D" id="3.30.40.10">
    <property type="entry name" value="Zinc/RING finger domain, C3HC4 (zinc finger)"/>
    <property type="match status" value="1"/>
</dbReference>
<gene>
    <name evidence="14" type="primary">LOC108269145</name>
</gene>
<accession>A0A2D0RI84</accession>
<dbReference type="GO" id="GO:0005085">
    <property type="term" value="F:guanyl-nucleotide exchange factor activity"/>
    <property type="evidence" value="ECO:0007669"/>
    <property type="project" value="UniProtKB-KW"/>
</dbReference>
<keyword evidence="4" id="KW-0479">Metal-binding</keyword>
<evidence type="ECO:0000256" key="8">
    <source>
        <dbReference type="PROSITE-ProRule" id="PRU00091"/>
    </source>
</evidence>
<dbReference type="GeneID" id="108269145"/>
<dbReference type="Gene3D" id="2.30.29.30">
    <property type="entry name" value="Pleckstrin-homology domain (PH domain)/Phosphotyrosine-binding domain (PTB)"/>
    <property type="match status" value="2"/>
</dbReference>
<feature type="compositionally biased region" description="Basic and acidic residues" evidence="9">
    <location>
        <begin position="365"/>
        <end position="374"/>
    </location>
</feature>
<feature type="region of interest" description="Disordered" evidence="9">
    <location>
        <begin position="1"/>
        <end position="25"/>
    </location>
</feature>
<dbReference type="Pfam" id="PF00169">
    <property type="entry name" value="PH"/>
    <property type="match status" value="2"/>
</dbReference>
<evidence type="ECO:0000256" key="3">
    <source>
        <dbReference type="ARBA" id="ARBA00022658"/>
    </source>
</evidence>
<evidence type="ECO:0000256" key="7">
    <source>
        <dbReference type="ARBA" id="ARBA00023212"/>
    </source>
</evidence>
<feature type="compositionally biased region" description="Basic and acidic residues" evidence="9">
    <location>
        <begin position="325"/>
        <end position="340"/>
    </location>
</feature>
<evidence type="ECO:0000259" key="10">
    <source>
        <dbReference type="PROSITE" id="PS50003"/>
    </source>
</evidence>
<dbReference type="SUPFAM" id="SSF50729">
    <property type="entry name" value="PH domain-like"/>
    <property type="match status" value="2"/>
</dbReference>
<feature type="compositionally biased region" description="Polar residues" evidence="9">
    <location>
        <begin position="289"/>
        <end position="307"/>
    </location>
</feature>
<keyword evidence="7" id="KW-0206">Cytoskeleton</keyword>
<dbReference type="SMART" id="SM00325">
    <property type="entry name" value="RhoGEF"/>
    <property type="match status" value="1"/>
</dbReference>
<dbReference type="InterPro" id="IPR051092">
    <property type="entry name" value="FYVE_RhoGEF_PH"/>
</dbReference>
<dbReference type="OrthoDB" id="245697at2759"/>
<evidence type="ECO:0000313" key="13">
    <source>
        <dbReference type="Proteomes" id="UP000221080"/>
    </source>
</evidence>
<feature type="region of interest" description="Disordered" evidence="9">
    <location>
        <begin position="355"/>
        <end position="374"/>
    </location>
</feature>
<dbReference type="KEGG" id="ipu:108269145"/>
<dbReference type="CDD" id="cd15743">
    <property type="entry name" value="FYVE_FGD6"/>
    <property type="match status" value="1"/>
</dbReference>
<dbReference type="InterPro" id="IPR001849">
    <property type="entry name" value="PH_domain"/>
</dbReference>
<feature type="domain" description="PH" evidence="10">
    <location>
        <begin position="737"/>
        <end position="831"/>
    </location>
</feature>
<keyword evidence="6" id="KW-0862">Zinc</keyword>
<evidence type="ECO:0000256" key="2">
    <source>
        <dbReference type="ARBA" id="ARBA00022490"/>
    </source>
</evidence>
<keyword evidence="3" id="KW-0344">Guanine-nucleotide releasing factor</keyword>
<dbReference type="SUPFAM" id="SSF48065">
    <property type="entry name" value="DBL homology domain (DH-domain)"/>
    <property type="match status" value="1"/>
</dbReference>
<evidence type="ECO:0000256" key="6">
    <source>
        <dbReference type="ARBA" id="ARBA00022833"/>
    </source>
</evidence>
<dbReference type="GO" id="GO:0008270">
    <property type="term" value="F:zinc ion binding"/>
    <property type="evidence" value="ECO:0007669"/>
    <property type="project" value="UniProtKB-KW"/>
</dbReference>
<dbReference type="PROSITE" id="PS50010">
    <property type="entry name" value="DH_2"/>
    <property type="match status" value="1"/>
</dbReference>
<protein>
    <submittedName>
        <fullName evidence="14">FYVE, RhoGEF and PH domain-containing protein 6</fullName>
    </submittedName>
</protein>
<evidence type="ECO:0000256" key="4">
    <source>
        <dbReference type="ARBA" id="ARBA00022723"/>
    </source>
</evidence>
<evidence type="ECO:0000256" key="5">
    <source>
        <dbReference type="ARBA" id="ARBA00022771"/>
    </source>
</evidence>
<organism evidence="13 14">
    <name type="scientific">Ictalurus punctatus</name>
    <name type="common">Channel catfish</name>
    <name type="synonym">Silurus punctatus</name>
    <dbReference type="NCBI Taxonomy" id="7998"/>
    <lineage>
        <taxon>Eukaryota</taxon>
        <taxon>Metazoa</taxon>
        <taxon>Chordata</taxon>
        <taxon>Craniata</taxon>
        <taxon>Vertebrata</taxon>
        <taxon>Euteleostomi</taxon>
        <taxon>Actinopterygii</taxon>
        <taxon>Neopterygii</taxon>
        <taxon>Teleostei</taxon>
        <taxon>Ostariophysi</taxon>
        <taxon>Siluriformes</taxon>
        <taxon>Ictaluridae</taxon>
        <taxon>Ictalurus</taxon>
    </lineage>
</organism>
<proteinExistence type="predicted"/>
<dbReference type="PROSITE" id="PS50178">
    <property type="entry name" value="ZF_FYVE"/>
    <property type="match status" value="1"/>
</dbReference>
<feature type="region of interest" description="Disordered" evidence="9">
    <location>
        <begin position="195"/>
        <end position="231"/>
    </location>
</feature>
<keyword evidence="5 8" id="KW-0863">Zinc-finger</keyword>
<evidence type="ECO:0000259" key="12">
    <source>
        <dbReference type="PROSITE" id="PS50178"/>
    </source>
</evidence>
<evidence type="ECO:0000256" key="1">
    <source>
        <dbReference type="ARBA" id="ARBA00004245"/>
    </source>
</evidence>
<evidence type="ECO:0000313" key="14">
    <source>
        <dbReference type="RefSeq" id="XP_017330242.1"/>
    </source>
</evidence>
<dbReference type="PANTHER" id="PTHR12673">
    <property type="entry name" value="FACIOGENITAL DYSPLASIA PROTEIN"/>
    <property type="match status" value="1"/>
</dbReference>
<dbReference type="InterPro" id="IPR035899">
    <property type="entry name" value="DBL_dom_sf"/>
</dbReference>
<feature type="domain" description="DH" evidence="11">
    <location>
        <begin position="519"/>
        <end position="708"/>
    </location>
</feature>
<reference evidence="14" key="2">
    <citation type="submission" date="2025-08" db="UniProtKB">
        <authorList>
            <consortium name="RefSeq"/>
        </authorList>
    </citation>
    <scope>IDENTIFICATION</scope>
    <source>
        <tissue evidence="14">Blood</tissue>
    </source>
</reference>
<dbReference type="PANTHER" id="PTHR12673:SF12">
    <property type="entry name" value="FYVE, RHOGEF AND PH DOMAIN-CONTAINING PROTEIN 6"/>
    <property type="match status" value="1"/>
</dbReference>
<dbReference type="GO" id="GO:0005856">
    <property type="term" value="C:cytoskeleton"/>
    <property type="evidence" value="ECO:0007669"/>
    <property type="project" value="UniProtKB-SubCell"/>
</dbReference>
<dbReference type="InterPro" id="IPR013083">
    <property type="entry name" value="Znf_RING/FYVE/PHD"/>
</dbReference>
<feature type="region of interest" description="Disordered" evidence="9">
    <location>
        <begin position="255"/>
        <end position="340"/>
    </location>
</feature>
<feature type="domain" description="FYVE-type" evidence="12">
    <location>
        <begin position="871"/>
        <end position="930"/>
    </location>
</feature>
<evidence type="ECO:0000256" key="9">
    <source>
        <dbReference type="SAM" id="MobiDB-lite"/>
    </source>
</evidence>
<dbReference type="InterPro" id="IPR017455">
    <property type="entry name" value="Znf_FYVE-rel"/>
</dbReference>
<dbReference type="InterPro" id="IPR000306">
    <property type="entry name" value="Znf_FYVE"/>
</dbReference>
<dbReference type="Gene3D" id="1.20.900.10">
    <property type="entry name" value="Dbl homology (DH) domain"/>
    <property type="match status" value="1"/>
</dbReference>
<comment type="subcellular location">
    <subcellularLocation>
        <location evidence="1">Cytoplasm</location>
        <location evidence="1">Cytoskeleton</location>
    </subcellularLocation>
</comment>
<dbReference type="Pfam" id="PF01363">
    <property type="entry name" value="FYVE"/>
    <property type="match status" value="1"/>
</dbReference>
<dbReference type="RefSeq" id="XP_017330242.1">
    <property type="nucleotide sequence ID" value="XM_017474753.3"/>
</dbReference>
<keyword evidence="13" id="KW-1185">Reference proteome</keyword>